<dbReference type="EMBL" id="JAXIOK010000007">
    <property type="protein sequence ID" value="KAK4766558.1"/>
    <property type="molecule type" value="Genomic_DNA"/>
</dbReference>
<gene>
    <name evidence="1" type="ORF">SAY87_008200</name>
</gene>
<accession>A0AAN7KCV3</accession>
<protein>
    <submittedName>
        <fullName evidence="1">Uncharacterized protein</fullName>
    </submittedName>
</protein>
<comment type="caution">
    <text evidence="1">The sequence shown here is derived from an EMBL/GenBank/DDBJ whole genome shotgun (WGS) entry which is preliminary data.</text>
</comment>
<keyword evidence="2" id="KW-1185">Reference proteome</keyword>
<reference evidence="1 2" key="1">
    <citation type="journal article" date="2023" name="Hortic Res">
        <title>Pangenome of water caltrop reveals structural variations and asymmetric subgenome divergence after allopolyploidization.</title>
        <authorList>
            <person name="Zhang X."/>
            <person name="Chen Y."/>
            <person name="Wang L."/>
            <person name="Yuan Y."/>
            <person name="Fang M."/>
            <person name="Shi L."/>
            <person name="Lu R."/>
            <person name="Comes H.P."/>
            <person name="Ma Y."/>
            <person name="Chen Y."/>
            <person name="Huang G."/>
            <person name="Zhou Y."/>
            <person name="Zheng Z."/>
            <person name="Qiu Y."/>
        </authorList>
    </citation>
    <scope>NUCLEOTIDE SEQUENCE [LARGE SCALE GENOMIC DNA]</scope>
    <source>
        <tissue evidence="1">Roots</tissue>
    </source>
</reference>
<name>A0AAN7KCV3_9MYRT</name>
<dbReference type="AlphaFoldDB" id="A0AAN7KCV3"/>
<dbReference type="Proteomes" id="UP001345219">
    <property type="component" value="Chromosome 7"/>
</dbReference>
<proteinExistence type="predicted"/>
<evidence type="ECO:0000313" key="2">
    <source>
        <dbReference type="Proteomes" id="UP001345219"/>
    </source>
</evidence>
<organism evidence="1 2">
    <name type="scientific">Trapa incisa</name>
    <dbReference type="NCBI Taxonomy" id="236973"/>
    <lineage>
        <taxon>Eukaryota</taxon>
        <taxon>Viridiplantae</taxon>
        <taxon>Streptophyta</taxon>
        <taxon>Embryophyta</taxon>
        <taxon>Tracheophyta</taxon>
        <taxon>Spermatophyta</taxon>
        <taxon>Magnoliopsida</taxon>
        <taxon>eudicotyledons</taxon>
        <taxon>Gunneridae</taxon>
        <taxon>Pentapetalae</taxon>
        <taxon>rosids</taxon>
        <taxon>malvids</taxon>
        <taxon>Myrtales</taxon>
        <taxon>Lythraceae</taxon>
        <taxon>Trapa</taxon>
    </lineage>
</organism>
<evidence type="ECO:0000313" key="1">
    <source>
        <dbReference type="EMBL" id="KAK4766558.1"/>
    </source>
</evidence>
<sequence length="125" mass="14465">MLSSFIINALIRNRETIDPRPKQAISIGGSSADSYSRQIAEFVCFSVTANTLYLFLTRDHIPWTTEETKSSEETMLWLGREGMKTKQAVRNSHPHPWCWKCHLPTLKLRMCVVNKRHPMFSIITK</sequence>